<dbReference type="InterPro" id="IPR001810">
    <property type="entry name" value="F-box_dom"/>
</dbReference>
<accession>A0A9P6EBM4</accession>
<evidence type="ECO:0000313" key="2">
    <source>
        <dbReference type="EMBL" id="KAF9526116.1"/>
    </source>
</evidence>
<sequence length="155" mass="17198">MTSASWDILLPFVPGVSPLHLPEPPVPSLLNTNRGPTDEQALLVRDAVAKASREKRLLEEQLSTILGGKHASPTWTAATRHKIARTKLFLQQHEAILSPIKRLPVEIMQEIFQCCAGHVSTFSASCALETVSWNLGQVCQSWRRIALKTPTLWNV</sequence>
<keyword evidence="3" id="KW-1185">Reference proteome</keyword>
<dbReference type="Proteomes" id="UP000807306">
    <property type="component" value="Unassembled WGS sequence"/>
</dbReference>
<feature type="non-terminal residue" evidence="2">
    <location>
        <position position="155"/>
    </location>
</feature>
<organism evidence="2 3">
    <name type="scientific">Crepidotus variabilis</name>
    <dbReference type="NCBI Taxonomy" id="179855"/>
    <lineage>
        <taxon>Eukaryota</taxon>
        <taxon>Fungi</taxon>
        <taxon>Dikarya</taxon>
        <taxon>Basidiomycota</taxon>
        <taxon>Agaricomycotina</taxon>
        <taxon>Agaricomycetes</taxon>
        <taxon>Agaricomycetidae</taxon>
        <taxon>Agaricales</taxon>
        <taxon>Agaricineae</taxon>
        <taxon>Crepidotaceae</taxon>
        <taxon>Crepidotus</taxon>
    </lineage>
</organism>
<gene>
    <name evidence="2" type="ORF">CPB83DRAFT_770853</name>
</gene>
<feature type="domain" description="F-box" evidence="1">
    <location>
        <begin position="101"/>
        <end position="153"/>
    </location>
</feature>
<dbReference type="OrthoDB" id="3365698at2759"/>
<comment type="caution">
    <text evidence="2">The sequence shown here is derived from an EMBL/GenBank/DDBJ whole genome shotgun (WGS) entry which is preliminary data.</text>
</comment>
<dbReference type="EMBL" id="MU157875">
    <property type="protein sequence ID" value="KAF9526116.1"/>
    <property type="molecule type" value="Genomic_DNA"/>
</dbReference>
<evidence type="ECO:0000259" key="1">
    <source>
        <dbReference type="Pfam" id="PF12937"/>
    </source>
</evidence>
<dbReference type="Pfam" id="PF12937">
    <property type="entry name" value="F-box-like"/>
    <property type="match status" value="1"/>
</dbReference>
<evidence type="ECO:0000313" key="3">
    <source>
        <dbReference type="Proteomes" id="UP000807306"/>
    </source>
</evidence>
<protein>
    <recommendedName>
        <fullName evidence="1">F-box domain-containing protein</fullName>
    </recommendedName>
</protein>
<dbReference type="Gene3D" id="1.20.1280.50">
    <property type="match status" value="1"/>
</dbReference>
<dbReference type="AlphaFoldDB" id="A0A9P6EBM4"/>
<proteinExistence type="predicted"/>
<name>A0A9P6EBM4_9AGAR</name>
<reference evidence="2" key="1">
    <citation type="submission" date="2020-11" db="EMBL/GenBank/DDBJ databases">
        <authorList>
            <consortium name="DOE Joint Genome Institute"/>
            <person name="Ahrendt S."/>
            <person name="Riley R."/>
            <person name="Andreopoulos W."/>
            <person name="Labutti K."/>
            <person name="Pangilinan J."/>
            <person name="Ruiz-Duenas F.J."/>
            <person name="Barrasa J.M."/>
            <person name="Sanchez-Garcia M."/>
            <person name="Camarero S."/>
            <person name="Miyauchi S."/>
            <person name="Serrano A."/>
            <person name="Linde D."/>
            <person name="Babiker R."/>
            <person name="Drula E."/>
            <person name="Ayuso-Fernandez I."/>
            <person name="Pacheco R."/>
            <person name="Padilla G."/>
            <person name="Ferreira P."/>
            <person name="Barriuso J."/>
            <person name="Kellner H."/>
            <person name="Castanera R."/>
            <person name="Alfaro M."/>
            <person name="Ramirez L."/>
            <person name="Pisabarro A.G."/>
            <person name="Kuo A."/>
            <person name="Tritt A."/>
            <person name="Lipzen A."/>
            <person name="He G."/>
            <person name="Yan M."/>
            <person name="Ng V."/>
            <person name="Cullen D."/>
            <person name="Martin F."/>
            <person name="Rosso M.-N."/>
            <person name="Henrissat B."/>
            <person name="Hibbett D."/>
            <person name="Martinez A.T."/>
            <person name="Grigoriev I.V."/>
        </authorList>
    </citation>
    <scope>NUCLEOTIDE SEQUENCE</scope>
    <source>
        <strain evidence="2">CBS 506.95</strain>
    </source>
</reference>